<dbReference type="InterPro" id="IPR011765">
    <property type="entry name" value="Pept_M16_N"/>
</dbReference>
<dbReference type="Proteomes" id="UP001319080">
    <property type="component" value="Unassembled WGS sequence"/>
</dbReference>
<dbReference type="SUPFAM" id="SSF63411">
    <property type="entry name" value="LuxS/MPP-like metallohydrolase"/>
    <property type="match status" value="1"/>
</dbReference>
<name>A0AAP2E5A0_9BACT</name>
<evidence type="ECO:0000313" key="3">
    <source>
        <dbReference type="Proteomes" id="UP001319080"/>
    </source>
</evidence>
<evidence type="ECO:0000259" key="1">
    <source>
        <dbReference type="Pfam" id="PF00675"/>
    </source>
</evidence>
<keyword evidence="3" id="KW-1185">Reference proteome</keyword>
<feature type="non-terminal residue" evidence="2">
    <location>
        <position position="86"/>
    </location>
</feature>
<sequence>LDPLVRHGRLANGLTYYVRQNDGRTGKVELRLIVKTGYLAEKRKEINLSHVLEHVAFGKSSRFSNIANFLKSNSLIPGEDFNAHTG</sequence>
<dbReference type="InterPro" id="IPR011249">
    <property type="entry name" value="Metalloenz_LuxS/M16"/>
</dbReference>
<feature type="non-terminal residue" evidence="2">
    <location>
        <position position="1"/>
    </location>
</feature>
<proteinExistence type="predicted"/>
<dbReference type="EMBL" id="JAHESE010000211">
    <property type="protein sequence ID" value="MBT1712599.1"/>
    <property type="molecule type" value="Genomic_DNA"/>
</dbReference>
<dbReference type="Pfam" id="PF00675">
    <property type="entry name" value="Peptidase_M16"/>
    <property type="match status" value="1"/>
</dbReference>
<gene>
    <name evidence="2" type="ORF">KK062_30470</name>
</gene>
<dbReference type="AlphaFoldDB" id="A0AAP2E5A0"/>
<dbReference type="GO" id="GO:0046872">
    <property type="term" value="F:metal ion binding"/>
    <property type="evidence" value="ECO:0007669"/>
    <property type="project" value="InterPro"/>
</dbReference>
<dbReference type="Gene3D" id="3.30.830.10">
    <property type="entry name" value="Metalloenzyme, LuxS/M16 peptidase-like"/>
    <property type="match status" value="1"/>
</dbReference>
<feature type="domain" description="Peptidase M16 N-terminal" evidence="1">
    <location>
        <begin position="19"/>
        <end position="74"/>
    </location>
</feature>
<accession>A0AAP2E5A0</accession>
<evidence type="ECO:0000313" key="2">
    <source>
        <dbReference type="EMBL" id="MBT1712599.1"/>
    </source>
</evidence>
<comment type="caution">
    <text evidence="2">The sequence shown here is derived from an EMBL/GenBank/DDBJ whole genome shotgun (WGS) entry which is preliminary data.</text>
</comment>
<reference evidence="2 3" key="1">
    <citation type="submission" date="2021-05" db="EMBL/GenBank/DDBJ databases">
        <title>A Polyphasic approach of four new species of the genus Ohtaekwangia: Ohtaekwangia histidinii sp. nov., Ohtaekwangia cretensis sp. nov., Ohtaekwangia indiensis sp. nov., Ohtaekwangia reichenbachii sp. nov. from diverse environment.</title>
        <authorList>
            <person name="Octaviana S."/>
        </authorList>
    </citation>
    <scope>NUCLEOTIDE SEQUENCE [LARGE SCALE GENOMIC DNA]</scope>
    <source>
        <strain evidence="2 3">PWU5</strain>
    </source>
</reference>
<organism evidence="2 3">
    <name type="scientific">Dawidia cretensis</name>
    <dbReference type="NCBI Taxonomy" id="2782350"/>
    <lineage>
        <taxon>Bacteria</taxon>
        <taxon>Pseudomonadati</taxon>
        <taxon>Bacteroidota</taxon>
        <taxon>Cytophagia</taxon>
        <taxon>Cytophagales</taxon>
        <taxon>Chryseotaleaceae</taxon>
        <taxon>Dawidia</taxon>
    </lineage>
</organism>
<protein>
    <submittedName>
        <fullName evidence="2">Insulinase family protein</fullName>
    </submittedName>
</protein>